<dbReference type="HAMAP" id="MF_00267">
    <property type="entry name" value="MinC"/>
    <property type="match status" value="1"/>
</dbReference>
<dbReference type="InterPro" id="IPR005526">
    <property type="entry name" value="Septum_form_inhib_MinC_C"/>
</dbReference>
<protein>
    <recommendedName>
        <fullName evidence="6">Probable septum site-determining protein MinC</fullName>
    </recommendedName>
</protein>
<dbReference type="SUPFAM" id="SSF63848">
    <property type="entry name" value="Cell-division inhibitor MinC, C-terminal domain"/>
    <property type="match status" value="1"/>
</dbReference>
<reference evidence="9" key="2">
    <citation type="submission" date="2020-09" db="EMBL/GenBank/DDBJ databases">
        <authorList>
            <person name="Sun Q."/>
            <person name="Ohkuma M."/>
        </authorList>
    </citation>
    <scope>NUCLEOTIDE SEQUENCE</scope>
    <source>
        <strain evidence="9">JCM 18487</strain>
    </source>
</reference>
<dbReference type="AlphaFoldDB" id="A0A917K395"/>
<dbReference type="InterPro" id="IPR055219">
    <property type="entry name" value="MinC_N_1"/>
</dbReference>
<keyword evidence="3 6" id="KW-0717">Septation</keyword>
<dbReference type="Pfam" id="PF03775">
    <property type="entry name" value="MinC_C"/>
    <property type="match status" value="1"/>
</dbReference>
<keyword evidence="2 6" id="KW-0132">Cell division</keyword>
<organism evidence="9 10">
    <name type="scientific">Alicyclobacillus cellulosilyticus</name>
    <dbReference type="NCBI Taxonomy" id="1003997"/>
    <lineage>
        <taxon>Bacteria</taxon>
        <taxon>Bacillati</taxon>
        <taxon>Bacillota</taxon>
        <taxon>Bacilli</taxon>
        <taxon>Bacillales</taxon>
        <taxon>Alicyclobacillaceae</taxon>
        <taxon>Alicyclobacillus</taxon>
    </lineage>
</organism>
<dbReference type="GO" id="GO:1901891">
    <property type="term" value="P:regulation of cell septum assembly"/>
    <property type="evidence" value="ECO:0007669"/>
    <property type="project" value="InterPro"/>
</dbReference>
<gene>
    <name evidence="6 9" type="primary">minC</name>
    <name evidence="9" type="ORF">GCM10010885_02350</name>
</gene>
<evidence type="ECO:0000256" key="3">
    <source>
        <dbReference type="ARBA" id="ARBA00023210"/>
    </source>
</evidence>
<reference evidence="9" key="1">
    <citation type="journal article" date="2014" name="Int. J. Syst. Evol. Microbiol.">
        <title>Complete genome sequence of Corynebacterium casei LMG S-19264T (=DSM 44701T), isolated from a smear-ripened cheese.</title>
        <authorList>
            <consortium name="US DOE Joint Genome Institute (JGI-PGF)"/>
            <person name="Walter F."/>
            <person name="Albersmeier A."/>
            <person name="Kalinowski J."/>
            <person name="Ruckert C."/>
        </authorList>
    </citation>
    <scope>NUCLEOTIDE SEQUENCE</scope>
    <source>
        <strain evidence="9">JCM 18487</strain>
    </source>
</reference>
<proteinExistence type="inferred from homology"/>
<evidence type="ECO:0000256" key="1">
    <source>
        <dbReference type="ARBA" id="ARBA00006291"/>
    </source>
</evidence>
<dbReference type="Proteomes" id="UP000637695">
    <property type="component" value="Unassembled WGS sequence"/>
</dbReference>
<evidence type="ECO:0000313" key="10">
    <source>
        <dbReference type="Proteomes" id="UP000637695"/>
    </source>
</evidence>
<evidence type="ECO:0000256" key="6">
    <source>
        <dbReference type="HAMAP-Rule" id="MF_00267"/>
    </source>
</evidence>
<feature type="domain" description="Septum formation inhibitor MinC C-terminal" evidence="7">
    <location>
        <begin position="101"/>
        <end position="180"/>
    </location>
</feature>
<keyword evidence="10" id="KW-1185">Reference proteome</keyword>
<dbReference type="RefSeq" id="WP_229776201.1">
    <property type="nucleotide sequence ID" value="NZ_BMOY01000002.1"/>
</dbReference>
<evidence type="ECO:0000313" key="9">
    <source>
        <dbReference type="EMBL" id="GGI96234.1"/>
    </source>
</evidence>
<accession>A0A917K395</accession>
<dbReference type="InterPro" id="IPR036145">
    <property type="entry name" value="MinC_C_sf"/>
</dbReference>
<comment type="similarity">
    <text evidence="1 6">Belongs to the MinC family.</text>
</comment>
<dbReference type="Pfam" id="PF22642">
    <property type="entry name" value="MinC_N_1"/>
    <property type="match status" value="1"/>
</dbReference>
<feature type="domain" description="Septum site-determining protein MinC N-terminal" evidence="8">
    <location>
        <begin position="3"/>
        <end position="77"/>
    </location>
</feature>
<dbReference type="Gene3D" id="3.30.160.540">
    <property type="match status" value="1"/>
</dbReference>
<dbReference type="PANTHER" id="PTHR34108">
    <property type="entry name" value="SEPTUM SITE-DETERMINING PROTEIN MINC"/>
    <property type="match status" value="1"/>
</dbReference>
<evidence type="ECO:0000259" key="8">
    <source>
        <dbReference type="Pfam" id="PF22642"/>
    </source>
</evidence>
<dbReference type="EMBL" id="BMOY01000002">
    <property type="protein sequence ID" value="GGI96234.1"/>
    <property type="molecule type" value="Genomic_DNA"/>
</dbReference>
<evidence type="ECO:0000256" key="4">
    <source>
        <dbReference type="ARBA" id="ARBA00023306"/>
    </source>
</evidence>
<name>A0A917K395_9BACL</name>
<evidence type="ECO:0000256" key="5">
    <source>
        <dbReference type="ARBA" id="ARBA00046874"/>
    </source>
</evidence>
<comment type="function">
    <text evidence="6">Cell division inhibitor that blocks the formation of polar Z ring septums. Rapidly oscillates between the poles of the cell to destabilize FtsZ filaments that have formed before they mature into polar Z rings. Prevents FtsZ polymerization.</text>
</comment>
<comment type="subunit">
    <text evidence="5 6">Interacts with MinD and FtsZ.</text>
</comment>
<dbReference type="PANTHER" id="PTHR34108:SF1">
    <property type="entry name" value="SEPTUM SITE-DETERMINING PROTEIN MINC"/>
    <property type="match status" value="1"/>
</dbReference>
<dbReference type="InterPro" id="IPR013033">
    <property type="entry name" value="MinC"/>
</dbReference>
<dbReference type="InterPro" id="IPR016098">
    <property type="entry name" value="CAP/MinC_C"/>
</dbReference>
<sequence>MFVKGVNDGLLFLLDEECPMDALLEHLTQLLHGDTASVFDGPVVPVSIDYGNRELSAEDARRLLGLFMRVENFLIREWGAHTAARRALLNTRGAMTGQTIHKGTVRSGQRVVSDGDLVVIGDVNPGGEVAAVGDVYIFGRLAGIAHAGIDGDERAIIAAAELRPLQLRIARTVSRPPEGEGWPPRTFMEFAYLGPDGMAVERLQYLSALRPR</sequence>
<dbReference type="GO" id="GO:0000902">
    <property type="term" value="P:cell morphogenesis"/>
    <property type="evidence" value="ECO:0007669"/>
    <property type="project" value="InterPro"/>
</dbReference>
<evidence type="ECO:0000259" key="7">
    <source>
        <dbReference type="Pfam" id="PF03775"/>
    </source>
</evidence>
<keyword evidence="4 6" id="KW-0131">Cell cycle</keyword>
<dbReference type="Gene3D" id="2.160.20.70">
    <property type="match status" value="1"/>
</dbReference>
<dbReference type="GO" id="GO:0000917">
    <property type="term" value="P:division septum assembly"/>
    <property type="evidence" value="ECO:0007669"/>
    <property type="project" value="UniProtKB-KW"/>
</dbReference>
<evidence type="ECO:0000256" key="2">
    <source>
        <dbReference type="ARBA" id="ARBA00022618"/>
    </source>
</evidence>
<comment type="caution">
    <text evidence="9">The sequence shown here is derived from an EMBL/GenBank/DDBJ whole genome shotgun (WGS) entry which is preliminary data.</text>
</comment>